<name>A0A1S0TQX3_LOALO</name>
<dbReference type="KEGG" id="loa:LOAG_09858"/>
<accession>A0A1S0TQX3</accession>
<dbReference type="InParanoid" id="A0A1S0TQX3"/>
<gene>
    <name evidence="1" type="ORF">LOAG_09858</name>
</gene>
<dbReference type="GeneID" id="9947298"/>
<protein>
    <submittedName>
        <fullName evidence="1">Uncharacterized protein</fullName>
    </submittedName>
</protein>
<organism evidence="1">
    <name type="scientific">Loa loa</name>
    <name type="common">Eye worm</name>
    <name type="synonym">Filaria loa</name>
    <dbReference type="NCBI Taxonomy" id="7209"/>
    <lineage>
        <taxon>Eukaryota</taxon>
        <taxon>Metazoa</taxon>
        <taxon>Ecdysozoa</taxon>
        <taxon>Nematoda</taxon>
        <taxon>Chromadorea</taxon>
        <taxon>Rhabditida</taxon>
        <taxon>Spirurina</taxon>
        <taxon>Spiruromorpha</taxon>
        <taxon>Filarioidea</taxon>
        <taxon>Onchocercidae</taxon>
        <taxon>Loa</taxon>
    </lineage>
</organism>
<dbReference type="EMBL" id="JH712205">
    <property type="protein sequence ID" value="EFO18638.1"/>
    <property type="molecule type" value="Genomic_DNA"/>
</dbReference>
<dbReference type="RefSeq" id="XP_003145433.1">
    <property type="nucleotide sequence ID" value="XM_003145385.1"/>
</dbReference>
<proteinExistence type="predicted"/>
<dbReference type="AlphaFoldDB" id="A0A1S0TQX3"/>
<reference evidence="1" key="1">
    <citation type="submission" date="2012-04" db="EMBL/GenBank/DDBJ databases">
        <title>The Genome Sequence of Loa loa.</title>
        <authorList>
            <consortium name="The Broad Institute Genome Sequencing Platform"/>
            <consortium name="Broad Institute Genome Sequencing Center for Infectious Disease"/>
            <person name="Nutman T.B."/>
            <person name="Fink D.L."/>
            <person name="Russ C."/>
            <person name="Young S."/>
            <person name="Zeng Q."/>
            <person name="Gargeya S."/>
            <person name="Alvarado L."/>
            <person name="Berlin A."/>
            <person name="Chapman S.B."/>
            <person name="Chen Z."/>
            <person name="Freedman E."/>
            <person name="Gellesch M."/>
            <person name="Goldberg J."/>
            <person name="Griggs A."/>
            <person name="Gujja S."/>
            <person name="Heilman E.R."/>
            <person name="Heiman D."/>
            <person name="Howarth C."/>
            <person name="Mehta T."/>
            <person name="Neiman D."/>
            <person name="Pearson M."/>
            <person name="Roberts A."/>
            <person name="Saif S."/>
            <person name="Shea T."/>
            <person name="Shenoy N."/>
            <person name="Sisk P."/>
            <person name="Stolte C."/>
            <person name="Sykes S."/>
            <person name="White J."/>
            <person name="Yandava C."/>
            <person name="Haas B."/>
            <person name="Henn M.R."/>
            <person name="Nusbaum C."/>
            <person name="Birren B."/>
        </authorList>
    </citation>
    <scope>NUCLEOTIDE SEQUENCE [LARGE SCALE GENOMIC DNA]</scope>
</reference>
<evidence type="ECO:0000313" key="1">
    <source>
        <dbReference type="EMBL" id="EFO18638.1"/>
    </source>
</evidence>
<sequence>MKWNGIEQRRIVNILALRTAEYEDNDKVVLKVLDGFLVKIYFHPEGSFKTWMKTFQANDFNVKVKNIQKLLHCLSQLVSTRRLLSQKRNCQTITIIVRHLSIYKSTASEISILNHLSLIPS</sequence>
<dbReference type="CTD" id="9947298"/>